<comment type="similarity">
    <text evidence="5">Belongs to the short-chain dehydrogenases/reductases (SDR) family. 17-beta-HSD 3 subfamily.</text>
</comment>
<dbReference type="PANTHER" id="PTHR44889">
    <property type="entry name" value="INACTIVE HYDROXYSTEROID DEHYDROGENASE-LIKE PROTEIN 1"/>
    <property type="match status" value="1"/>
</dbReference>
<accession>A0A8C3ERM9</accession>
<dbReference type="GO" id="GO:0005739">
    <property type="term" value="C:mitochondrion"/>
    <property type="evidence" value="ECO:0007669"/>
    <property type="project" value="UniProtKB-SubCell"/>
</dbReference>
<keyword evidence="2" id="KW-0521">NADP</keyword>
<evidence type="ECO:0000313" key="7">
    <source>
        <dbReference type="Proteomes" id="UP000694553"/>
    </source>
</evidence>
<evidence type="ECO:0000256" key="4">
    <source>
        <dbReference type="ARBA" id="ARBA00023128"/>
    </source>
</evidence>
<organism evidence="6 7">
    <name type="scientific">Corvus moneduloides</name>
    <name type="common">New Caledonian crow</name>
    <dbReference type="NCBI Taxonomy" id="1196302"/>
    <lineage>
        <taxon>Eukaryota</taxon>
        <taxon>Metazoa</taxon>
        <taxon>Chordata</taxon>
        <taxon>Craniata</taxon>
        <taxon>Vertebrata</taxon>
        <taxon>Euteleostomi</taxon>
        <taxon>Archelosauria</taxon>
        <taxon>Archosauria</taxon>
        <taxon>Dinosauria</taxon>
        <taxon>Saurischia</taxon>
        <taxon>Theropoda</taxon>
        <taxon>Coelurosauria</taxon>
        <taxon>Aves</taxon>
        <taxon>Neognathae</taxon>
        <taxon>Neoaves</taxon>
        <taxon>Telluraves</taxon>
        <taxon>Australaves</taxon>
        <taxon>Passeriformes</taxon>
        <taxon>Corvoidea</taxon>
        <taxon>Corvidae</taxon>
        <taxon>Corvus</taxon>
    </lineage>
</organism>
<dbReference type="AlphaFoldDB" id="A0A8C3ERM9"/>
<keyword evidence="3" id="KW-0560">Oxidoreductase</keyword>
<dbReference type="PRINTS" id="PR00080">
    <property type="entry name" value="SDRFAMILY"/>
</dbReference>
<dbReference type="CTD" id="83693"/>
<dbReference type="CDD" id="cd05356">
    <property type="entry name" value="17beta-HSD1_like_SDR_c"/>
    <property type="match status" value="1"/>
</dbReference>
<dbReference type="OrthoDB" id="5545019at2759"/>
<keyword evidence="7" id="KW-1185">Reference proteome</keyword>
<dbReference type="RefSeq" id="XP_031977474.1">
    <property type="nucleotide sequence ID" value="XM_032121583.1"/>
</dbReference>
<gene>
    <name evidence="6" type="primary">HSDL1</name>
</gene>
<evidence type="ECO:0000256" key="1">
    <source>
        <dbReference type="ARBA" id="ARBA00004173"/>
    </source>
</evidence>
<dbReference type="InterPro" id="IPR036291">
    <property type="entry name" value="NAD(P)-bd_dom_sf"/>
</dbReference>
<protein>
    <submittedName>
        <fullName evidence="6">Hydroxysteroid dehydrogenase like 1</fullName>
    </submittedName>
</protein>
<proteinExistence type="inferred from homology"/>
<dbReference type="Proteomes" id="UP000694553">
    <property type="component" value="Unassembled WGS sequence"/>
</dbReference>
<name>A0A8C3ERM9_CORMO</name>
<dbReference type="PROSITE" id="PS00061">
    <property type="entry name" value="ADH_SHORT"/>
    <property type="match status" value="1"/>
</dbReference>
<dbReference type="InterPro" id="IPR020904">
    <property type="entry name" value="Sc_DH/Rdtase_CS"/>
</dbReference>
<sequence>MSALRFFGISAIGLLITMAAVDQFSLLYREISRSCSFYIEALAIVGAWYTVRKCVSLAFDTYSALRLHVIPKLSGEIDLVKKYGKWAVVTGSTDGIGKAYAEELAKHGVNIILVSRNKEKLEAVSRSISETYQVETDFIVADFSKGRELYPAIKEALKDKEIGILVNNVGIFYAYTDYFTNLSEETLWDLIHVNIASATMMTHIVLPGMVKKKKGAIVNLSSAVCCQPTPMLTVYGASKSYLDYFSRALHYEYASKGIFVQSLMPFVTTTKMVAFSSTVSKRSIFFPTAEEYASHAVSTLGLSIRTTGYWKHAIQLTLGWLAISIANSSRELTVPSEMEYRTQLPHPE</sequence>
<evidence type="ECO:0000313" key="6">
    <source>
        <dbReference type="Ensembl" id="ENSCMUP00000024924.1"/>
    </source>
</evidence>
<evidence type="ECO:0000256" key="5">
    <source>
        <dbReference type="ARBA" id="ARBA00038261"/>
    </source>
</evidence>
<dbReference type="PRINTS" id="PR00081">
    <property type="entry name" value="GDHRDH"/>
</dbReference>
<evidence type="ECO:0000256" key="3">
    <source>
        <dbReference type="ARBA" id="ARBA00023002"/>
    </source>
</evidence>
<dbReference type="InterPro" id="IPR052149">
    <property type="entry name" value="17-beta-HSD3-like"/>
</dbReference>
<dbReference type="GeneID" id="116449768"/>
<evidence type="ECO:0000256" key="2">
    <source>
        <dbReference type="ARBA" id="ARBA00022857"/>
    </source>
</evidence>
<dbReference type="InterPro" id="IPR002347">
    <property type="entry name" value="SDR_fam"/>
</dbReference>
<dbReference type="Ensembl" id="ENSCMUT00000026773.2">
    <property type="protein sequence ID" value="ENSCMUP00000024924.1"/>
    <property type="gene ID" value="ENSCMUG00000015181.2"/>
</dbReference>
<reference evidence="7" key="1">
    <citation type="submission" date="2019-10" db="EMBL/GenBank/DDBJ databases">
        <title>Corvus moneduloides (New Caledonian crow) genome, bCorMon1, primary haplotype.</title>
        <authorList>
            <person name="Rutz C."/>
            <person name="Fungtammasan C."/>
            <person name="Mountcastle J."/>
            <person name="Formenti G."/>
            <person name="Chow W."/>
            <person name="Howe K."/>
            <person name="Steele M.P."/>
            <person name="Fernandes J."/>
            <person name="Gilbert M.T.P."/>
            <person name="Fedrigo O."/>
            <person name="Jarvis E.D."/>
            <person name="Gemmell N."/>
        </authorList>
    </citation>
    <scope>NUCLEOTIDE SEQUENCE [LARGE SCALE GENOMIC DNA]</scope>
</reference>
<comment type="subcellular location">
    <subcellularLocation>
        <location evidence="1">Mitochondrion</location>
    </subcellularLocation>
</comment>
<reference evidence="6" key="3">
    <citation type="submission" date="2025-09" db="UniProtKB">
        <authorList>
            <consortium name="Ensembl"/>
        </authorList>
    </citation>
    <scope>IDENTIFICATION</scope>
</reference>
<dbReference type="FunFam" id="3.40.50.720:FF:000137">
    <property type="entry name" value="Hydroxysteroid (17-beta) dehydrogenase 3"/>
    <property type="match status" value="1"/>
</dbReference>
<keyword evidence="4" id="KW-0496">Mitochondrion</keyword>
<dbReference type="Pfam" id="PF00106">
    <property type="entry name" value="adh_short"/>
    <property type="match status" value="1"/>
</dbReference>
<dbReference type="GO" id="GO:0016491">
    <property type="term" value="F:oxidoreductase activity"/>
    <property type="evidence" value="ECO:0007669"/>
    <property type="project" value="UniProtKB-KW"/>
</dbReference>
<reference evidence="6" key="2">
    <citation type="submission" date="2025-08" db="UniProtKB">
        <authorList>
            <consortium name="Ensembl"/>
        </authorList>
    </citation>
    <scope>IDENTIFICATION</scope>
</reference>
<dbReference type="PANTHER" id="PTHR44889:SF1">
    <property type="entry name" value="INACTIVE HYDROXYSTEROID DEHYDROGENASE-LIKE PROTEIN 1"/>
    <property type="match status" value="1"/>
</dbReference>
<dbReference type="SUPFAM" id="SSF51735">
    <property type="entry name" value="NAD(P)-binding Rossmann-fold domains"/>
    <property type="match status" value="1"/>
</dbReference>
<dbReference type="Gene3D" id="3.40.50.720">
    <property type="entry name" value="NAD(P)-binding Rossmann-like Domain"/>
    <property type="match status" value="1"/>
</dbReference>